<dbReference type="EMBL" id="LJIW01000001">
    <property type="protein sequence ID" value="PNG96083.1"/>
    <property type="molecule type" value="Genomic_DNA"/>
</dbReference>
<protein>
    <submittedName>
        <fullName evidence="1">Uncharacterized protein</fullName>
    </submittedName>
</protein>
<keyword evidence="2" id="KW-1185">Reference proteome</keyword>
<name>A0A2J7Z734_STRMQ</name>
<proteinExistence type="predicted"/>
<comment type="caution">
    <text evidence="1">The sequence shown here is derived from an EMBL/GenBank/DDBJ whole genome shotgun (WGS) entry which is preliminary data.</text>
</comment>
<evidence type="ECO:0000313" key="1">
    <source>
        <dbReference type="EMBL" id="PNG96083.1"/>
    </source>
</evidence>
<sequence length="36" mass="3576">MEDAAAVLGELLAERGPASFDLVFADGVTLAAVKGA</sequence>
<dbReference type="Proteomes" id="UP000236520">
    <property type="component" value="Unassembled WGS sequence"/>
</dbReference>
<gene>
    <name evidence="1" type="ORF">SMF913_12108</name>
</gene>
<organism evidence="1 2">
    <name type="scientific">Streptomyces malaysiensis</name>
    <dbReference type="NCBI Taxonomy" id="92644"/>
    <lineage>
        <taxon>Bacteria</taxon>
        <taxon>Bacillati</taxon>
        <taxon>Actinomycetota</taxon>
        <taxon>Actinomycetes</taxon>
        <taxon>Kitasatosporales</taxon>
        <taxon>Streptomycetaceae</taxon>
        <taxon>Streptomyces</taxon>
        <taxon>Streptomyces violaceusniger group</taxon>
    </lineage>
</organism>
<reference evidence="1 2" key="1">
    <citation type="submission" date="2015-09" db="EMBL/GenBank/DDBJ databases">
        <title>Genome sequence, genome mining and natural product profiling of a biocontrol bacterium Streptomyces malaysiensis F913.</title>
        <authorList>
            <person name="Xu Y."/>
            <person name="Wei J."/>
            <person name="Xie J."/>
            <person name="Li T."/>
            <person name="Zhou Z."/>
        </authorList>
    </citation>
    <scope>NUCLEOTIDE SEQUENCE [LARGE SCALE GENOMIC DNA]</scope>
    <source>
        <strain evidence="1 2">F913</strain>
    </source>
</reference>
<evidence type="ECO:0000313" key="2">
    <source>
        <dbReference type="Proteomes" id="UP000236520"/>
    </source>
</evidence>
<accession>A0A2J7Z734</accession>
<dbReference type="AlphaFoldDB" id="A0A2J7Z734"/>